<evidence type="ECO:0000259" key="10">
    <source>
        <dbReference type="Pfam" id="PF02874"/>
    </source>
</evidence>
<organism evidence="13 14">
    <name type="scientific">Endozoicomonas montiporae</name>
    <dbReference type="NCBI Taxonomy" id="1027273"/>
    <lineage>
        <taxon>Bacteria</taxon>
        <taxon>Pseudomonadati</taxon>
        <taxon>Pseudomonadota</taxon>
        <taxon>Gammaproteobacteria</taxon>
        <taxon>Oceanospirillales</taxon>
        <taxon>Endozoicomonadaceae</taxon>
        <taxon>Endozoicomonas</taxon>
    </lineage>
</organism>
<evidence type="ECO:0000256" key="5">
    <source>
        <dbReference type="ARBA" id="ARBA00023065"/>
    </source>
</evidence>
<dbReference type="InterPro" id="IPR020003">
    <property type="entry name" value="ATPase_a/bsu_AS"/>
</dbReference>
<dbReference type="Pfam" id="PF02874">
    <property type="entry name" value="ATP-synt_ab_N"/>
    <property type="match status" value="1"/>
</dbReference>
<dbReference type="InterPro" id="IPR027417">
    <property type="entry name" value="P-loop_NTPase"/>
</dbReference>
<evidence type="ECO:0000259" key="11">
    <source>
        <dbReference type="Pfam" id="PF16886"/>
    </source>
</evidence>
<dbReference type="SUPFAM" id="SSF52540">
    <property type="entry name" value="P-loop containing nucleoside triphosphate hydrolases"/>
    <property type="match status" value="1"/>
</dbReference>
<feature type="binding site" evidence="8">
    <location>
        <begin position="263"/>
        <end position="270"/>
    </location>
    <ligand>
        <name>ATP</name>
        <dbReference type="ChEBI" id="CHEBI:30616"/>
    </ligand>
</feature>
<dbReference type="InterPro" id="IPR031686">
    <property type="entry name" value="ATP-synth_a_Xtn"/>
</dbReference>
<dbReference type="Gene3D" id="3.40.50.300">
    <property type="entry name" value="P-loop containing nucleotide triphosphate hydrolases"/>
    <property type="match status" value="1"/>
</dbReference>
<dbReference type="EMBL" id="JOKG01000003">
    <property type="protein sequence ID" value="KEQ13559.1"/>
    <property type="molecule type" value="Genomic_DNA"/>
</dbReference>
<dbReference type="Gene3D" id="1.10.1140.10">
    <property type="entry name" value="Bovine Mitochondrial F1-atpase, Atp Synthase Beta Chain, Chain D, domain 3"/>
    <property type="match status" value="1"/>
</dbReference>
<dbReference type="Pfam" id="PF00006">
    <property type="entry name" value="ATP-synt_ab"/>
    <property type="match status" value="1"/>
</dbReference>
<keyword evidence="4 8" id="KW-1278">Translocase</keyword>
<dbReference type="Gene3D" id="2.40.50.100">
    <property type="match status" value="1"/>
</dbReference>
<comment type="function">
    <text evidence="7 8">Produces ATP from ADP in the presence of a proton gradient across the membrane. The V-type alpha chain is a catalytic subunit.</text>
</comment>
<sequence length="615" mass="68367">MSEKLTNESADIQPTARVVAVMGDIITIESTSEKPLVKNEVVYVLPSRRSNEAVEEQLMAEVLRVRGNTADIQVFEDTRGVAVGDGILQTGQLLSVDLGPGILGMIYDGLQNPLERLAAIHGKFLQRGVAVESLDRAQTWAFTAVAKIGDKLRAGETFGTVPEGRFTHKIMIPFDTDGEVEVVWIQEGTFSVDTVVARVKNERGEEVELTMYQKWPVRRSISETLQKKGKTTRQYPNTPLVTTQRIVDTFFPIARGGTGCIPGPFGSGKTVLMHSFSRYSNADIVIVTACGERAGEVVETIEEFPHLQDPTTGGALIDRTVIICNTSSMPVAAREASIYTGLTLGEYYRQMGYNILALADSTSRWAQAMRETSNRLEEIPGEEGFPAYMDSAIKGVYERCGVITNEEEQEGSLTMIGSVSPAGGNFEEPVTQATLGTVKTFLGLSYDRAYKRFYPAIDPLISWSRYLDQLKDWYGNNLSPEWVEDVKEMQKLLVQGDSINQMMQVTGEEGVTLEDYVTFQKSFLLDMVYLQQDAFDDVDSSCPLPRQKACFELAVSLIRQHYNFADKEVARDYFVKLTGLFKNLNYSHDGSPEYNGYIQKIEELRSQYIGAAKAA</sequence>
<dbReference type="PANTHER" id="PTHR43607">
    <property type="entry name" value="V-TYPE PROTON ATPASE CATALYTIC SUBUNIT A"/>
    <property type="match status" value="1"/>
</dbReference>
<evidence type="ECO:0000259" key="12">
    <source>
        <dbReference type="Pfam" id="PF22919"/>
    </source>
</evidence>
<protein>
    <recommendedName>
        <fullName evidence="8">V-type ATP synthase alpha chain</fullName>
        <ecNumber evidence="8">7.1.2.2</ecNumber>
    </recommendedName>
    <alternativeName>
        <fullName evidence="8">V-ATPase subunit A</fullName>
    </alternativeName>
</protein>
<comment type="caution">
    <text evidence="13">The sequence shown here is derived from an EMBL/GenBank/DDBJ whole genome shotgun (WGS) entry which is preliminary data.</text>
</comment>
<dbReference type="PANTHER" id="PTHR43607:SF1">
    <property type="entry name" value="H(+)-TRANSPORTING TWO-SECTOR ATPASE"/>
    <property type="match status" value="1"/>
</dbReference>
<dbReference type="InterPro" id="IPR000194">
    <property type="entry name" value="ATPase_F1/V1/A1_a/bsu_nucl-bd"/>
</dbReference>
<dbReference type="EC" id="7.1.2.2" evidence="8"/>
<dbReference type="SUPFAM" id="SSF47917">
    <property type="entry name" value="C-terminal domain of alpha and beta subunits of F1 ATP synthase"/>
    <property type="match status" value="1"/>
</dbReference>
<feature type="domain" description="ATPase F1/V1/A1 complex alpha/beta subunit nucleotide-binding" evidence="9">
    <location>
        <begin position="244"/>
        <end position="464"/>
    </location>
</feature>
<dbReference type="GO" id="GO:0005524">
    <property type="term" value="F:ATP binding"/>
    <property type="evidence" value="ECO:0007669"/>
    <property type="project" value="UniProtKB-UniRule"/>
</dbReference>
<keyword evidence="2 8" id="KW-0547">Nucleotide-binding</keyword>
<keyword evidence="14" id="KW-1185">Reference proteome</keyword>
<dbReference type="Proteomes" id="UP000028006">
    <property type="component" value="Unassembled WGS sequence"/>
</dbReference>
<dbReference type="PROSITE" id="PS00152">
    <property type="entry name" value="ATPASE_ALPHA_BETA"/>
    <property type="match status" value="1"/>
</dbReference>
<dbReference type="InterPro" id="IPR022878">
    <property type="entry name" value="V-ATPase_asu"/>
</dbReference>
<evidence type="ECO:0000256" key="4">
    <source>
        <dbReference type="ARBA" id="ARBA00022967"/>
    </source>
</evidence>
<dbReference type="HAMAP" id="MF_00309">
    <property type="entry name" value="ATP_synth_A_arch"/>
    <property type="match status" value="1"/>
</dbReference>
<dbReference type="InterPro" id="IPR004100">
    <property type="entry name" value="ATPase_F1/V1/A1_a/bsu_N"/>
</dbReference>
<dbReference type="eggNOG" id="COG1155">
    <property type="taxonomic scope" value="Bacteria"/>
</dbReference>
<evidence type="ECO:0000313" key="14">
    <source>
        <dbReference type="Proteomes" id="UP000028006"/>
    </source>
</evidence>
<dbReference type="AlphaFoldDB" id="A0A081N536"/>
<name>A0A081N536_9GAMM</name>
<dbReference type="Pfam" id="PF16886">
    <property type="entry name" value="ATP-synt_ab_Xtn"/>
    <property type="match status" value="1"/>
</dbReference>
<dbReference type="CDD" id="cd01134">
    <property type="entry name" value="V_A-ATPase_A"/>
    <property type="match status" value="1"/>
</dbReference>
<dbReference type="Gene3D" id="2.30.30.650">
    <property type="match status" value="1"/>
</dbReference>
<keyword evidence="8" id="KW-0375">Hydrogen ion transport</keyword>
<evidence type="ECO:0000259" key="9">
    <source>
        <dbReference type="Pfam" id="PF00006"/>
    </source>
</evidence>
<feature type="domain" description="ATPsynthase alpha/beta subunit barrel-sandwich" evidence="11">
    <location>
        <begin position="131"/>
        <end position="218"/>
    </location>
</feature>
<keyword evidence="1 8" id="KW-0813">Transport</keyword>
<comment type="catalytic activity">
    <reaction evidence="8">
        <text>ATP + H2O + 4 H(+)(in) = ADP + phosphate + 5 H(+)(out)</text>
        <dbReference type="Rhea" id="RHEA:57720"/>
        <dbReference type="ChEBI" id="CHEBI:15377"/>
        <dbReference type="ChEBI" id="CHEBI:15378"/>
        <dbReference type="ChEBI" id="CHEBI:30616"/>
        <dbReference type="ChEBI" id="CHEBI:43474"/>
        <dbReference type="ChEBI" id="CHEBI:456216"/>
        <dbReference type="EC" id="7.1.2.2"/>
    </reaction>
</comment>
<dbReference type="InterPro" id="IPR055190">
    <property type="entry name" value="ATP-synt_VA_C"/>
</dbReference>
<accession>A0A081N536</accession>
<dbReference type="Pfam" id="PF22919">
    <property type="entry name" value="ATP-synt_VA_C"/>
    <property type="match status" value="1"/>
</dbReference>
<reference evidence="13 14" key="1">
    <citation type="submission" date="2014-06" db="EMBL/GenBank/DDBJ databases">
        <title>Whole Genome Sequences of Three Symbiotic Endozoicomonas Bacteria.</title>
        <authorList>
            <person name="Neave M.J."/>
            <person name="Apprill A."/>
            <person name="Voolstra C.R."/>
        </authorList>
    </citation>
    <scope>NUCLEOTIDE SEQUENCE [LARGE SCALE GENOMIC DNA]</scope>
    <source>
        <strain evidence="13 14">LMG 24815</strain>
    </source>
</reference>
<proteinExistence type="inferred from homology"/>
<gene>
    <name evidence="8" type="primary">atpA</name>
    <name evidence="13" type="ORF">GZ77_14625</name>
</gene>
<dbReference type="GO" id="GO:0042777">
    <property type="term" value="P:proton motive force-driven plasma membrane ATP synthesis"/>
    <property type="evidence" value="ECO:0007669"/>
    <property type="project" value="UniProtKB-UniRule"/>
</dbReference>
<evidence type="ECO:0000256" key="8">
    <source>
        <dbReference type="HAMAP-Rule" id="MF_00309"/>
    </source>
</evidence>
<keyword evidence="5 8" id="KW-0406">Ion transport</keyword>
<evidence type="ECO:0000256" key="3">
    <source>
        <dbReference type="ARBA" id="ARBA00022840"/>
    </source>
</evidence>
<keyword evidence="8" id="KW-0066">ATP synthesis</keyword>
<evidence type="ECO:0000256" key="1">
    <source>
        <dbReference type="ARBA" id="ARBA00022448"/>
    </source>
</evidence>
<dbReference type="NCBIfam" id="NF003220">
    <property type="entry name" value="PRK04192.1"/>
    <property type="match status" value="1"/>
</dbReference>
<feature type="domain" description="ATPase F1/V1/A1 complex alpha/beta subunit N-terminal" evidence="10">
    <location>
        <begin position="45"/>
        <end position="91"/>
    </location>
</feature>
<dbReference type="InterPro" id="IPR024034">
    <property type="entry name" value="ATPase_F1/V1_b/a_C"/>
</dbReference>
<evidence type="ECO:0000256" key="6">
    <source>
        <dbReference type="ARBA" id="ARBA00024342"/>
    </source>
</evidence>
<dbReference type="RefSeq" id="WP_034876508.1">
    <property type="nucleotide sequence ID" value="NZ_JOKG01000003.1"/>
</dbReference>
<dbReference type="GO" id="GO:0046961">
    <property type="term" value="F:proton-transporting ATPase activity, rotational mechanism"/>
    <property type="evidence" value="ECO:0007669"/>
    <property type="project" value="InterPro"/>
</dbReference>
<comment type="similarity">
    <text evidence="6">Belongs to the ATPase alpha/beta chains family. T3SS ATPase subfamily.</text>
</comment>
<feature type="domain" description="ATP synthase A/B type C-terminal" evidence="12">
    <location>
        <begin position="472"/>
        <end position="560"/>
    </location>
</feature>
<evidence type="ECO:0000256" key="7">
    <source>
        <dbReference type="ARBA" id="ARBA00054855"/>
    </source>
</evidence>
<evidence type="ECO:0000256" key="2">
    <source>
        <dbReference type="ARBA" id="ARBA00022741"/>
    </source>
</evidence>
<evidence type="ECO:0000313" key="13">
    <source>
        <dbReference type="EMBL" id="KEQ13559.1"/>
    </source>
</evidence>
<keyword evidence="3 8" id="KW-0067">ATP-binding</keyword>
<dbReference type="GO" id="GO:0046933">
    <property type="term" value="F:proton-transporting ATP synthase activity, rotational mechanism"/>
    <property type="evidence" value="ECO:0007669"/>
    <property type="project" value="UniProtKB-UniRule"/>
</dbReference>